<proteinExistence type="predicted"/>
<name>A0A7S2ZQ00_9RHOD</name>
<feature type="compositionally biased region" description="Gly residues" evidence="1">
    <location>
        <begin position="83"/>
        <end position="99"/>
    </location>
</feature>
<gene>
    <name evidence="2" type="ORF">RMAR00112_LOCUS15426</name>
    <name evidence="3" type="ORF">RMAR00112_LOCUS15427</name>
</gene>
<dbReference type="EMBL" id="HBHW01019897">
    <property type="protein sequence ID" value="CAE0047448.1"/>
    <property type="molecule type" value="Transcribed_RNA"/>
</dbReference>
<dbReference type="EMBL" id="HBHW01019896">
    <property type="protein sequence ID" value="CAE0047447.1"/>
    <property type="molecule type" value="Transcribed_RNA"/>
</dbReference>
<dbReference type="AlphaFoldDB" id="A0A7S2ZQ00"/>
<evidence type="ECO:0000313" key="2">
    <source>
        <dbReference type="EMBL" id="CAE0047447.1"/>
    </source>
</evidence>
<sequence>MGKKQRKKVQAVPLQDFWDGAEVVGDPKLANLPTAPRERDSDEEDVPYVRGQYAKREHFDRDRNFEGDGPEPSWERTGPIAASGGGFNRGGGAGFGSGTGEFHQRSFIW</sequence>
<protein>
    <submittedName>
        <fullName evidence="2">Uncharacterized protein</fullName>
    </submittedName>
</protein>
<evidence type="ECO:0000313" key="3">
    <source>
        <dbReference type="EMBL" id="CAE0047448.1"/>
    </source>
</evidence>
<feature type="compositionally biased region" description="Basic and acidic residues" evidence="1">
    <location>
        <begin position="54"/>
        <end position="66"/>
    </location>
</feature>
<accession>A0A7S2ZQ00</accession>
<reference evidence="2" key="1">
    <citation type="submission" date="2021-01" db="EMBL/GenBank/DDBJ databases">
        <authorList>
            <person name="Corre E."/>
            <person name="Pelletier E."/>
            <person name="Niang G."/>
            <person name="Scheremetjew M."/>
            <person name="Finn R."/>
            <person name="Kale V."/>
            <person name="Holt S."/>
            <person name="Cochrane G."/>
            <person name="Meng A."/>
            <person name="Brown T."/>
            <person name="Cohen L."/>
        </authorList>
    </citation>
    <scope>NUCLEOTIDE SEQUENCE</scope>
    <source>
        <strain evidence="2">CCMP 769</strain>
    </source>
</reference>
<feature type="region of interest" description="Disordered" evidence="1">
    <location>
        <begin position="26"/>
        <end position="109"/>
    </location>
</feature>
<evidence type="ECO:0000256" key="1">
    <source>
        <dbReference type="SAM" id="MobiDB-lite"/>
    </source>
</evidence>
<organism evidence="2">
    <name type="scientific">Rhodosorus marinus</name>
    <dbReference type="NCBI Taxonomy" id="101924"/>
    <lineage>
        <taxon>Eukaryota</taxon>
        <taxon>Rhodophyta</taxon>
        <taxon>Stylonematophyceae</taxon>
        <taxon>Stylonematales</taxon>
        <taxon>Stylonemataceae</taxon>
        <taxon>Rhodosorus</taxon>
    </lineage>
</organism>